<dbReference type="PROSITE" id="PS51194">
    <property type="entry name" value="HELICASE_CTER"/>
    <property type="match status" value="1"/>
</dbReference>
<dbReference type="GO" id="GO:0016787">
    <property type="term" value="F:hydrolase activity"/>
    <property type="evidence" value="ECO:0007669"/>
    <property type="project" value="UniProtKB-KW"/>
</dbReference>
<evidence type="ECO:0000256" key="1">
    <source>
        <dbReference type="ARBA" id="ARBA00012552"/>
    </source>
</evidence>
<evidence type="ECO:0000256" key="4">
    <source>
        <dbReference type="ARBA" id="ARBA00022806"/>
    </source>
</evidence>
<protein>
    <recommendedName>
        <fullName evidence="1">RNA helicase</fullName>
        <ecNumber evidence="1">3.6.4.13</ecNumber>
    </recommendedName>
</protein>
<keyword evidence="3" id="KW-0378">Hydrolase</keyword>
<reference evidence="8" key="1">
    <citation type="submission" date="2021-01" db="EMBL/GenBank/DDBJ databases">
        <authorList>
            <consortium name="Aspergillus chevalieri M1 genome sequencing consortium"/>
            <person name="Kazuki M."/>
            <person name="Futagami T."/>
        </authorList>
    </citation>
    <scope>NUCLEOTIDE SEQUENCE</scope>
    <source>
        <strain evidence="8">M1</strain>
    </source>
</reference>
<evidence type="ECO:0000313" key="8">
    <source>
        <dbReference type="EMBL" id="BCR91913.1"/>
    </source>
</evidence>
<keyword evidence="9" id="KW-1185">Reference proteome</keyword>
<proteinExistence type="predicted"/>
<dbReference type="CDD" id="cd18787">
    <property type="entry name" value="SF2_C_DEAD"/>
    <property type="match status" value="1"/>
</dbReference>
<accession>A0A7R7VX71</accession>
<dbReference type="RefSeq" id="XP_043140435.1">
    <property type="nucleotide sequence ID" value="XM_043283124.1"/>
</dbReference>
<evidence type="ECO:0000256" key="6">
    <source>
        <dbReference type="SAM" id="MobiDB-lite"/>
    </source>
</evidence>
<keyword evidence="2" id="KW-0547">Nucleotide-binding</keyword>
<dbReference type="InterPro" id="IPR001650">
    <property type="entry name" value="Helicase_C-like"/>
</dbReference>
<dbReference type="EMBL" id="AP024422">
    <property type="protein sequence ID" value="BCR91913.1"/>
    <property type="molecule type" value="Genomic_DNA"/>
</dbReference>
<dbReference type="GO" id="GO:0005524">
    <property type="term" value="F:ATP binding"/>
    <property type="evidence" value="ECO:0007669"/>
    <property type="project" value="UniProtKB-KW"/>
</dbReference>
<keyword evidence="4" id="KW-0347">Helicase</keyword>
<dbReference type="GO" id="GO:0003724">
    <property type="term" value="F:RNA helicase activity"/>
    <property type="evidence" value="ECO:0007669"/>
    <property type="project" value="UniProtKB-EC"/>
</dbReference>
<dbReference type="PANTHER" id="PTHR47959">
    <property type="entry name" value="ATP-DEPENDENT RNA HELICASE RHLE-RELATED"/>
    <property type="match status" value="1"/>
</dbReference>
<dbReference type="SMART" id="SM00490">
    <property type="entry name" value="HELICc"/>
    <property type="match status" value="1"/>
</dbReference>
<name>A0A7R7VX71_ASPCH</name>
<dbReference type="SUPFAM" id="SSF52540">
    <property type="entry name" value="P-loop containing nucleoside triphosphate hydrolases"/>
    <property type="match status" value="1"/>
</dbReference>
<keyword evidence="5" id="KW-0067">ATP-binding</keyword>
<dbReference type="Gene3D" id="3.40.50.300">
    <property type="entry name" value="P-loop containing nucleotide triphosphate hydrolases"/>
    <property type="match status" value="1"/>
</dbReference>
<dbReference type="InterPro" id="IPR027417">
    <property type="entry name" value="P-loop_NTPase"/>
</dbReference>
<evidence type="ECO:0000256" key="3">
    <source>
        <dbReference type="ARBA" id="ARBA00022801"/>
    </source>
</evidence>
<sequence>MHPPSIIRTRHNQPSRDRKQQDSRFRTTDPTSPTGQASAFTPACPHAYQGTRAADRQCCKGLGGSGIYFVHAVDWRIDMVSLAISLARKPYVIVATPGAVVGSFGEYEGVFVVEIERASLTGPVRVSVSAKSQTSATLLQYYALIPFIWKDVHFIHLLNEHAGQMTIIFTRIIRETQRLAIVLRNLGFPAIPIHGQLSLSARLASLNKFRARSQNILTATDVAACGLDIPSVDLVANYDLPEDSKTYIHRVGRTARAGRSGIAISIVIQYDTETYSRIKAVLGKMLKGYEISEEEAMLFAERVNEARRAAAVQLREQGQRGQSSKEAREAETTWTKMRGSPLT</sequence>
<dbReference type="Proteomes" id="UP000637239">
    <property type="component" value="Chromosome 7"/>
</dbReference>
<feature type="compositionally biased region" description="Polar residues" evidence="6">
    <location>
        <begin position="28"/>
        <end position="39"/>
    </location>
</feature>
<dbReference type="Pfam" id="PF00271">
    <property type="entry name" value="Helicase_C"/>
    <property type="match status" value="1"/>
</dbReference>
<dbReference type="AlphaFoldDB" id="A0A7R7VX71"/>
<evidence type="ECO:0000256" key="5">
    <source>
        <dbReference type="ARBA" id="ARBA00022840"/>
    </source>
</evidence>
<feature type="compositionally biased region" description="Basic and acidic residues" evidence="6">
    <location>
        <begin position="14"/>
        <end position="27"/>
    </location>
</feature>
<organism evidence="8 9">
    <name type="scientific">Aspergillus chevalieri</name>
    <name type="common">Eurotium chevalieri</name>
    <dbReference type="NCBI Taxonomy" id="182096"/>
    <lineage>
        <taxon>Eukaryota</taxon>
        <taxon>Fungi</taxon>
        <taxon>Dikarya</taxon>
        <taxon>Ascomycota</taxon>
        <taxon>Pezizomycotina</taxon>
        <taxon>Eurotiomycetes</taxon>
        <taxon>Eurotiomycetidae</taxon>
        <taxon>Eurotiales</taxon>
        <taxon>Aspergillaceae</taxon>
        <taxon>Aspergillus</taxon>
        <taxon>Aspergillus subgen. Aspergillus</taxon>
    </lineage>
</organism>
<feature type="domain" description="Helicase C-terminal" evidence="7">
    <location>
        <begin position="140"/>
        <end position="297"/>
    </location>
</feature>
<gene>
    <name evidence="8" type="primary">RRP3_2</name>
    <name evidence="8" type="ORF">ACHE_70756A</name>
</gene>
<evidence type="ECO:0000256" key="2">
    <source>
        <dbReference type="ARBA" id="ARBA00022741"/>
    </source>
</evidence>
<feature type="region of interest" description="Disordered" evidence="6">
    <location>
        <begin position="314"/>
        <end position="343"/>
    </location>
</feature>
<dbReference type="GO" id="GO:0005829">
    <property type="term" value="C:cytosol"/>
    <property type="evidence" value="ECO:0007669"/>
    <property type="project" value="TreeGrafter"/>
</dbReference>
<feature type="region of interest" description="Disordered" evidence="6">
    <location>
        <begin position="1"/>
        <end position="41"/>
    </location>
</feature>
<dbReference type="KEGG" id="ache:ACHE_70756A"/>
<evidence type="ECO:0000313" key="9">
    <source>
        <dbReference type="Proteomes" id="UP000637239"/>
    </source>
</evidence>
<evidence type="ECO:0000259" key="7">
    <source>
        <dbReference type="PROSITE" id="PS51194"/>
    </source>
</evidence>
<dbReference type="PANTHER" id="PTHR47959:SF24">
    <property type="entry name" value="ATP-DEPENDENT RNA HELICASE"/>
    <property type="match status" value="1"/>
</dbReference>
<dbReference type="InterPro" id="IPR050079">
    <property type="entry name" value="DEAD_box_RNA_helicase"/>
</dbReference>
<dbReference type="EC" id="3.6.4.13" evidence="1"/>
<dbReference type="GeneID" id="66986271"/>
<reference evidence="8" key="2">
    <citation type="submission" date="2021-02" db="EMBL/GenBank/DDBJ databases">
        <title>Aspergillus chevalieri M1 genome sequence.</title>
        <authorList>
            <person name="Kadooka C."/>
            <person name="Mori K."/>
            <person name="Futagami T."/>
        </authorList>
    </citation>
    <scope>NUCLEOTIDE SEQUENCE</scope>
    <source>
        <strain evidence="8">M1</strain>
    </source>
</reference>